<sequence length="289" mass="31601">MKAHFISAVYMFSSDNDRHQKIMFGTGNCKVFTVDANDGTLETLFKAEDAISGSFLDGHHPSLGLFQESLVPVGRTIEEIVFSSPATKAWFHILKWMPAHSVADLSLVCREWRAMIMTDRFTHSHVLHANLNKSPRIMMVTSPPSVRCLDLHDFIDLHAPDLGPSLACSQPCHGLNVVTSHTRSFICNPIMGYAQTILFENDEDAYSFCSHVGLGYNLETRTHVLLLASYKGENIECKLRVEDLGSGVRSQGSGFDGIGLGRTFSDNGVGLVASGKKDLVGIGGTSDLP</sequence>
<protein>
    <submittedName>
        <fullName evidence="1">Uncharacterized protein</fullName>
    </submittedName>
</protein>
<dbReference type="EnsemblPlants" id="AVESA.00010b.r2.UnG1445230.1">
    <property type="protein sequence ID" value="AVESA.00010b.r2.UnG1445230.1.CDS"/>
    <property type="gene ID" value="AVESA.00010b.r2.UnG1445230"/>
</dbReference>
<accession>A0ACD6ATR7</accession>
<reference evidence="1" key="1">
    <citation type="submission" date="2025-09" db="UniProtKB">
        <authorList>
            <consortium name="EnsemblPlants"/>
        </authorList>
    </citation>
    <scope>IDENTIFICATION</scope>
</reference>
<dbReference type="Proteomes" id="UP001732700">
    <property type="component" value="Unassembled WGS sequence"/>
</dbReference>
<evidence type="ECO:0000313" key="2">
    <source>
        <dbReference type="Proteomes" id="UP001732700"/>
    </source>
</evidence>
<name>A0ACD6ATR7_AVESA</name>
<keyword evidence="2" id="KW-1185">Reference proteome</keyword>
<organism evidence="1 2">
    <name type="scientific">Avena sativa</name>
    <name type="common">Oat</name>
    <dbReference type="NCBI Taxonomy" id="4498"/>
    <lineage>
        <taxon>Eukaryota</taxon>
        <taxon>Viridiplantae</taxon>
        <taxon>Streptophyta</taxon>
        <taxon>Embryophyta</taxon>
        <taxon>Tracheophyta</taxon>
        <taxon>Spermatophyta</taxon>
        <taxon>Magnoliopsida</taxon>
        <taxon>Liliopsida</taxon>
        <taxon>Poales</taxon>
        <taxon>Poaceae</taxon>
        <taxon>BOP clade</taxon>
        <taxon>Pooideae</taxon>
        <taxon>Poodae</taxon>
        <taxon>Poeae</taxon>
        <taxon>Poeae Chloroplast Group 1 (Aveneae type)</taxon>
        <taxon>Aveninae</taxon>
        <taxon>Avena</taxon>
    </lineage>
</organism>
<evidence type="ECO:0000313" key="1">
    <source>
        <dbReference type="EnsemblPlants" id="AVESA.00010b.r2.UnG1445230.1.CDS"/>
    </source>
</evidence>
<proteinExistence type="predicted"/>